<dbReference type="EMBL" id="CP001848">
    <property type="protein sequence ID" value="ADB16569.1"/>
    <property type="molecule type" value="Genomic_DNA"/>
</dbReference>
<dbReference type="SMART" id="SM00327">
    <property type="entry name" value="VWA"/>
    <property type="match status" value="1"/>
</dbReference>
<dbReference type="SUPFAM" id="SSF53300">
    <property type="entry name" value="vWA-like"/>
    <property type="match status" value="1"/>
</dbReference>
<dbReference type="InterPro" id="IPR036465">
    <property type="entry name" value="vWFA_dom_sf"/>
</dbReference>
<accession>D2QZT6</accession>
<dbReference type="Proteomes" id="UP000001887">
    <property type="component" value="Chromosome"/>
</dbReference>
<gene>
    <name evidence="4" type="ordered locus">Psta_1895</name>
</gene>
<dbReference type="InterPro" id="IPR013694">
    <property type="entry name" value="VIT"/>
</dbReference>
<dbReference type="Pfam" id="PF14559">
    <property type="entry name" value="TPR_19"/>
    <property type="match status" value="1"/>
</dbReference>
<dbReference type="PANTHER" id="PTHR45737">
    <property type="entry name" value="VON WILLEBRAND FACTOR A DOMAIN-CONTAINING PROTEIN 5A"/>
    <property type="match status" value="1"/>
</dbReference>
<organism evidence="4 5">
    <name type="scientific">Pirellula staleyi (strain ATCC 27377 / DSM 6068 / ICPB 4128)</name>
    <name type="common">Pirella staleyi</name>
    <dbReference type="NCBI Taxonomy" id="530564"/>
    <lineage>
        <taxon>Bacteria</taxon>
        <taxon>Pseudomonadati</taxon>
        <taxon>Planctomycetota</taxon>
        <taxon>Planctomycetia</taxon>
        <taxon>Pirellulales</taxon>
        <taxon>Pirellulaceae</taxon>
        <taxon>Pirellula</taxon>
    </lineage>
</organism>
<dbReference type="eggNOG" id="COG2304">
    <property type="taxonomic scope" value="Bacteria"/>
</dbReference>
<dbReference type="PANTHER" id="PTHR45737:SF6">
    <property type="entry name" value="VON WILLEBRAND FACTOR A DOMAIN-CONTAINING PROTEIN 5A"/>
    <property type="match status" value="1"/>
</dbReference>
<evidence type="ECO:0000256" key="2">
    <source>
        <dbReference type="SAM" id="Coils"/>
    </source>
</evidence>
<dbReference type="STRING" id="530564.Psta_1895"/>
<dbReference type="CDD" id="cd00198">
    <property type="entry name" value="vWFA"/>
    <property type="match status" value="1"/>
</dbReference>
<proteinExistence type="predicted"/>
<dbReference type="Gene3D" id="3.40.50.410">
    <property type="entry name" value="von Willebrand factor, type A domain"/>
    <property type="match status" value="1"/>
</dbReference>
<dbReference type="InterPro" id="IPR011990">
    <property type="entry name" value="TPR-like_helical_dom_sf"/>
</dbReference>
<evidence type="ECO:0000313" key="4">
    <source>
        <dbReference type="EMBL" id="ADB16569.1"/>
    </source>
</evidence>
<keyword evidence="5" id="KW-1185">Reference proteome</keyword>
<dbReference type="PROSITE" id="PS50005">
    <property type="entry name" value="TPR"/>
    <property type="match status" value="1"/>
</dbReference>
<evidence type="ECO:0000259" key="3">
    <source>
        <dbReference type="PROSITE" id="PS51468"/>
    </source>
</evidence>
<dbReference type="PROSITE" id="PS51468">
    <property type="entry name" value="VIT"/>
    <property type="match status" value="1"/>
</dbReference>
<name>D2QZT6_PIRSD</name>
<dbReference type="KEGG" id="psl:Psta_1895"/>
<feature type="domain" description="VIT" evidence="3">
    <location>
        <begin position="417"/>
        <end position="545"/>
    </location>
</feature>
<feature type="coiled-coil region" evidence="2">
    <location>
        <begin position="1954"/>
        <end position="1984"/>
    </location>
</feature>
<feature type="repeat" description="TPR" evidence="1">
    <location>
        <begin position="3065"/>
        <end position="3098"/>
    </location>
</feature>
<protein>
    <submittedName>
        <fullName evidence="4">Vault protein inter-alpha-trypsin domain protein</fullName>
    </submittedName>
</protein>
<dbReference type="InterPro" id="IPR002035">
    <property type="entry name" value="VWF_A"/>
</dbReference>
<sequence length="3156" mass="349867">MTGSPHPVPPDDSDKLLRDLVGLLARDAAPIDRALLARLRSESLAQFNLRANSSPNLRERTSMAAIRLLVTLAASLILAAGIYLGSPGESATALEQAIAKIHDAPSYRGQLQLGDQILEVVGQGPSDLRLSISPERYFVKDDLNLWQVDEQQNVARHLDSSQIEIPTSAARTTEVTLGTSASTGMHPLALLGLDPATITLDQPRAPREQQPRILSGTARTLADQSLASFQISFEGDSVVPKTFQIVPRHAGEIPRSFTVELLQGKVDPQLLRVSDTLTADGRVGDVTDVIGVAWIKSAEATRWTPLTNLTLLFPGDMLRVDDQSRSAVAIALAGNSSLIAGPGAQLVLTSPTAITLTAGEIRTASGKRELTLTGPDQKVTKLSGTELLRASGKSLEALDKTPLWLSAYLGKRSDQLLGSLIANVDGRSISLDVGTHHVTIDIRDQIARTTIVESFINRTDAVLEGTFHFPLPADASISGFGMWIGDELVEADVVERQRAREIYETILREKRDPGLLEWTAGNQFQARVYPIPAKGEKRIKIVYTQVLPKHGQQIRYRYNLASELLQQNPLADLQITANIVSHLPLTKVASTTHPLRVSQSPLTARAEFSAANYRPTRDFELTIETAPQQSPLTLIPHRRGDDGYFLLLLNPPGGDAAWRRTEVASSAPLQLTLLVDTSASMRGEARRLQLQTVTALLRSLGPDDRVLLGAIDSSACWASDEPVVASEAEIEKLLRFISSRSALGWTNLDQGLATAIERSAASSHLIYLGDGLRTSAPHVDTGALAAKVQKQAASKQVVLHAISTSSLLDATLLEAITRGSGGSRREVTGEATPAQVAAELLTEITRPALQNLTLEISGIRTARVYPRQLPNLPAGAQQIVVGRYLPEGEKLAGEIIVRGTSAGKPVEFRQSVEVAAPASDASSDEASFLPRLWAKQHIDQLLLEGNSAEIVSEIIALSAEYHLITPYTSLLVLETEEDRARFKVKRTMQMKDGERFFADAQTKVREALRYQQMIAARAFRAQLMAQARTQLATPPTLADLRENLDQIYRSTGAAMIPSLWAGGSSWGFSDGYKDHLTTFDFITGQMLGRYGGMSMGGGGLGGGGIGGGFGSDPFGGEIDDNRRYVTDSLLSLNALKETENYFALGDTLSLGTDVDGSALSVDLTDFGEQSLPEHDFMLSVGNFPGSGITGRGQAFAITGRRLSDRKGQERGMLAETRSRPYVDAIHDPIGMIAGAIPASPRKLHSINKQPATWSQEAFQLAQQLLRSAQPQSLTESVAIRQTESRRDLSQPGFTLSSEQRILLSPKAWLVRQEGSNPETNYCTRDTRGYLWPMYQLHLSRAAAASDLEQPPVILTSELQAHLLYHHREFRAALVPADKPDHVWLELRDPLGDERHSVKLLVHTKRLTIVELWTKFNGTYRLASRFEKFIQVGQQWLATVEVTLDDEGREVVRRERTIELRTAEQFDADFAASMKLREGLLAIELPLRELRVNAPPMGKLTPSDRLAWIGTLIEHQRYSDTTDQVQLLKNEPHADWIWQLLMLQLASHNRDHRPTLALLEAMLKQLATQPHAGELRLMGELQQYARDILTTPQQQQLHELARPIVLRSPATSYHRYQWHETAAALEYELDNARGIQLYLDNVKQFPESTEAVLVAADRLHREGESLAAHEIITSAIERMQQLKRTSNLDHLFAKSWQIFVDDGAIAESAELLEKWKKAVPEPSYSRVRIEYYVLLSMGQKEALDARLRAALAAAADHRQLTRAEEIELTQASSVIANNVGGFQSFNTPDNDGKYRFEDQVARALITQAASESPRMALYDLTVSNQIREPVQSHIRQTILRNLLARCETLPIFEIQTLAEFLENFPAAIEDEQKVTEPIAERLLERLVADQSDRAKLALGEAILSLGLSDLQGKPILQLLIAKTTGPVRDEFHRQWIEQQRGSSELEKIYAILPELKNLSRAKTGTQQLVDQLQELDLVVERIEKQADTNDQQRIVRDPKLTRTQRSQQLQDAKIAARKKLRSELEKLADKRPLWNLQLQLKMAALEKQFGSESAALVKNGWKLIGEAREIAASIAADKQLADDEREALLLVSATLHQVALQFTAQLVTADKQPAAAVDQLLAELREKPQPGEIDAATRRDLEYLTLLAADRSREVQQMLRALLADDPTSPRVRWELAQLQAEVGELSEAIATLQPLEAAQSLDESQLDQVARWRLALGEQVASQQTLLAKYRRTSSYDLSEQVKSELRNLPAGETADERTLDKMRVVLEQPNSLRNIGDEIRRSYRQSRDFRLLSVLAESLIGRDQSDAIDQLIAFQSVLEDVYEEASTDEMVRYARELQTKHPAPHDQRSLELWMMLAEARAAMVEGAAARHATQAMEHWTRAFPTDQPIEHPEKVIRLLGVQTAASHAPLVDAWIATAERCLATEKLGTRERLSLAVDVADFLSRQDREEKGALLLAAELDAALAKNAGKPAKFMLTAIENLTEQEMNVGNFRSSETRAIKLLKETSPSQLQDRLKLLLAQIYGRAVADAGETSLGRDGAQFQSALVYQTTELRQAIRQQERLEWYAALTSLLEAGLDLNLPGAEATALATLREVAPWVVERVHSNQDQPAERALSIFADHHLVNPAIELGLLLLEKEPQFRQWQGTSIWDEIAGTMGSALEDSIAAAESGENKPGTKLRADLEKKLLATVLPRLMRYLRREPGEAHEFFDRDGRYYWATKQAEFLKVAQELAGQSRDEAIILRCGSYVRDVLHLPAEAVSLLVNARERKLLSDSGSYTLADWLVEDRRYAEAVAILGPIIENKPTWFEPQWLWIRATALTGDVAGAKERFALLRKQVAAEKNRSQHHQHQLVRLAVEFGWSREAHELVAPLVAQRLTLTGGREDALLAEWYQLDAQALAELGQTQEAVEAAASAMVVAARDPAQQEVTRKTLATVLEKCQDLPAYIAWLDKQTAASAQDRPILRQAIATELERRGEVQGAIAQLRIAIEFTPEDEALAQQLIDALRSAGESEQLREQLYSSLEIHPRKTLWWDELAELYQQSQDPQSADRARHSIADTAAGEADSYLAIGRALRAQKRSAEAVHCFERAVELAPKSREQLLEAARQLIELGQQQQAAAAIKTLRAIELSVEERQTLDAEIKKLEAVRIPMRAME</sequence>
<dbReference type="SMART" id="SM00609">
    <property type="entry name" value="VIT"/>
    <property type="match status" value="1"/>
</dbReference>
<dbReference type="Gene3D" id="1.25.40.10">
    <property type="entry name" value="Tetratricopeptide repeat domain"/>
    <property type="match status" value="1"/>
</dbReference>
<keyword evidence="1" id="KW-0802">TPR repeat</keyword>
<dbReference type="eggNOG" id="COG0457">
    <property type="taxonomic scope" value="Bacteria"/>
</dbReference>
<dbReference type="Pfam" id="PF13181">
    <property type="entry name" value="TPR_8"/>
    <property type="match status" value="1"/>
</dbReference>
<dbReference type="SUPFAM" id="SSF48452">
    <property type="entry name" value="TPR-like"/>
    <property type="match status" value="1"/>
</dbReference>
<keyword evidence="2" id="KW-0175">Coiled coil</keyword>
<dbReference type="HOGENOM" id="CLU_225618_0_0_0"/>
<evidence type="ECO:0000256" key="1">
    <source>
        <dbReference type="PROSITE-ProRule" id="PRU00339"/>
    </source>
</evidence>
<dbReference type="InterPro" id="IPR019734">
    <property type="entry name" value="TPR_rpt"/>
</dbReference>
<evidence type="ECO:0000313" key="5">
    <source>
        <dbReference type="Proteomes" id="UP000001887"/>
    </source>
</evidence>
<dbReference type="Pfam" id="PF08487">
    <property type="entry name" value="VIT"/>
    <property type="match status" value="1"/>
</dbReference>
<dbReference type="SMART" id="SM00028">
    <property type="entry name" value="TPR"/>
    <property type="match status" value="3"/>
</dbReference>
<reference evidence="4 5" key="1">
    <citation type="journal article" date="2009" name="Stand. Genomic Sci.">
        <title>Complete genome sequence of Pirellula staleyi type strain (ATCC 27377).</title>
        <authorList>
            <person name="Clum A."/>
            <person name="Tindall B.J."/>
            <person name="Sikorski J."/>
            <person name="Ivanova N."/>
            <person name="Mavrommatis K."/>
            <person name="Lucas S."/>
            <person name="Glavina del Rio T."/>
            <person name="Nolan M."/>
            <person name="Chen F."/>
            <person name="Tice H."/>
            <person name="Pitluck S."/>
            <person name="Cheng J.F."/>
            <person name="Chertkov O."/>
            <person name="Brettin T."/>
            <person name="Han C."/>
            <person name="Detter J.C."/>
            <person name="Kuske C."/>
            <person name="Bruce D."/>
            <person name="Goodwin L."/>
            <person name="Ovchinikova G."/>
            <person name="Pati A."/>
            <person name="Mikhailova N."/>
            <person name="Chen A."/>
            <person name="Palaniappan K."/>
            <person name="Land M."/>
            <person name="Hauser L."/>
            <person name="Chang Y.J."/>
            <person name="Jeffries C.D."/>
            <person name="Chain P."/>
            <person name="Rohde M."/>
            <person name="Goker M."/>
            <person name="Bristow J."/>
            <person name="Eisen J.A."/>
            <person name="Markowitz V."/>
            <person name="Hugenholtz P."/>
            <person name="Kyrpides N.C."/>
            <person name="Klenk H.P."/>
            <person name="Lapidus A."/>
        </authorList>
    </citation>
    <scope>NUCLEOTIDE SEQUENCE [LARGE SCALE GENOMIC DNA]</scope>
    <source>
        <strain evidence="5">ATCC 27377 / DSM 6068 / ICPB 4128</strain>
    </source>
</reference>
<dbReference type="OrthoDB" id="9784383at2"/>